<evidence type="ECO:0000256" key="7">
    <source>
        <dbReference type="SAM" id="Phobius"/>
    </source>
</evidence>
<evidence type="ECO:0000256" key="2">
    <source>
        <dbReference type="ARBA" id="ARBA00009298"/>
    </source>
</evidence>
<organism evidence="9 10">
    <name type="scientific">candidate division WOR-1 bacterium RIFCSPHIGHO2_01_FULL_53_15</name>
    <dbReference type="NCBI Taxonomy" id="1802564"/>
    <lineage>
        <taxon>Bacteria</taxon>
        <taxon>Bacillati</taxon>
        <taxon>Saganbacteria</taxon>
    </lineage>
</organism>
<evidence type="ECO:0000313" key="10">
    <source>
        <dbReference type="Proteomes" id="UP000178724"/>
    </source>
</evidence>
<dbReference type="Pfam" id="PF02308">
    <property type="entry name" value="MgtC"/>
    <property type="match status" value="1"/>
</dbReference>
<dbReference type="AlphaFoldDB" id="A0A1F4Q203"/>
<evidence type="ECO:0000256" key="3">
    <source>
        <dbReference type="ARBA" id="ARBA00022475"/>
    </source>
</evidence>
<comment type="subcellular location">
    <subcellularLocation>
        <location evidence="1">Cell membrane</location>
        <topology evidence="1">Multi-pass membrane protein</topology>
    </subcellularLocation>
</comment>
<dbReference type="Proteomes" id="UP000178724">
    <property type="component" value="Unassembled WGS sequence"/>
</dbReference>
<evidence type="ECO:0000256" key="6">
    <source>
        <dbReference type="ARBA" id="ARBA00023136"/>
    </source>
</evidence>
<protein>
    <recommendedName>
        <fullName evidence="8">MgtC/SapB/SrpB/YhiD N-terminal domain-containing protein</fullName>
    </recommendedName>
</protein>
<evidence type="ECO:0000259" key="8">
    <source>
        <dbReference type="Pfam" id="PF02308"/>
    </source>
</evidence>
<feature type="domain" description="MgtC/SapB/SrpB/YhiD N-terminal" evidence="8">
    <location>
        <begin position="10"/>
        <end position="133"/>
    </location>
</feature>
<evidence type="ECO:0000313" key="9">
    <source>
        <dbReference type="EMBL" id="OGB89866.1"/>
    </source>
</evidence>
<dbReference type="PANTHER" id="PTHR33778">
    <property type="entry name" value="PROTEIN MGTC"/>
    <property type="match status" value="1"/>
</dbReference>
<feature type="transmembrane region" description="Helical" evidence="7">
    <location>
        <begin position="6"/>
        <end position="23"/>
    </location>
</feature>
<feature type="transmembrane region" description="Helical" evidence="7">
    <location>
        <begin position="88"/>
        <end position="105"/>
    </location>
</feature>
<accession>A0A1F4Q203</accession>
<dbReference type="GO" id="GO:0005886">
    <property type="term" value="C:plasma membrane"/>
    <property type="evidence" value="ECO:0007669"/>
    <property type="project" value="UniProtKB-SubCell"/>
</dbReference>
<dbReference type="InterPro" id="IPR049177">
    <property type="entry name" value="MgtC_SapB_SrpB_YhiD_N"/>
</dbReference>
<gene>
    <name evidence="9" type="ORF">A2625_05405</name>
</gene>
<reference evidence="9 10" key="1">
    <citation type="journal article" date="2016" name="Nat. Commun.">
        <title>Thousands of microbial genomes shed light on interconnected biogeochemical processes in an aquifer system.</title>
        <authorList>
            <person name="Anantharaman K."/>
            <person name="Brown C.T."/>
            <person name="Hug L.A."/>
            <person name="Sharon I."/>
            <person name="Castelle C.J."/>
            <person name="Probst A.J."/>
            <person name="Thomas B.C."/>
            <person name="Singh A."/>
            <person name="Wilkins M.J."/>
            <person name="Karaoz U."/>
            <person name="Brodie E.L."/>
            <person name="Williams K.H."/>
            <person name="Hubbard S.S."/>
            <person name="Banfield J.F."/>
        </authorList>
    </citation>
    <scope>NUCLEOTIDE SEQUENCE [LARGE SCALE GENOMIC DNA]</scope>
</reference>
<comment type="caution">
    <text evidence="9">The sequence shown here is derived from an EMBL/GenBank/DDBJ whole genome shotgun (WGS) entry which is preliminary data.</text>
</comment>
<dbReference type="InterPro" id="IPR003416">
    <property type="entry name" value="MgtC/SapB/SrpB/YhiD_fam"/>
</dbReference>
<evidence type="ECO:0000256" key="4">
    <source>
        <dbReference type="ARBA" id="ARBA00022692"/>
    </source>
</evidence>
<name>A0A1F4Q203_UNCSA</name>
<evidence type="ECO:0000256" key="1">
    <source>
        <dbReference type="ARBA" id="ARBA00004651"/>
    </source>
</evidence>
<proteinExistence type="inferred from homology"/>
<comment type="similarity">
    <text evidence="2">Belongs to the MgtC/SapB family.</text>
</comment>
<keyword evidence="3" id="KW-1003">Cell membrane</keyword>
<sequence>MSDLIITGNLLLAFLLGGLIGWFREKEGRAAGMRTHILVALGAALFMTASIQLAAAHAGADPARLAAGVVTGIGFIGAGCILQTGSGVRGITTAASIFITSAVGLSAGAGFYLSAITGAVLTVVALEVIREVEIRIIKTKPRE</sequence>
<dbReference type="PANTHER" id="PTHR33778:SF1">
    <property type="entry name" value="MAGNESIUM TRANSPORTER YHID-RELATED"/>
    <property type="match status" value="1"/>
</dbReference>
<dbReference type="EMBL" id="METM01000020">
    <property type="protein sequence ID" value="OGB89866.1"/>
    <property type="molecule type" value="Genomic_DNA"/>
</dbReference>
<dbReference type="PRINTS" id="PR01837">
    <property type="entry name" value="MGTCSAPBPROT"/>
</dbReference>
<keyword evidence="5 7" id="KW-1133">Transmembrane helix</keyword>
<evidence type="ECO:0000256" key="5">
    <source>
        <dbReference type="ARBA" id="ARBA00022989"/>
    </source>
</evidence>
<feature type="transmembrane region" description="Helical" evidence="7">
    <location>
        <begin position="35"/>
        <end position="56"/>
    </location>
</feature>
<feature type="transmembrane region" description="Helical" evidence="7">
    <location>
        <begin position="62"/>
        <end position="81"/>
    </location>
</feature>
<keyword evidence="4 7" id="KW-0812">Transmembrane</keyword>
<keyword evidence="6 7" id="KW-0472">Membrane</keyword>